<keyword evidence="11" id="KW-1185">Reference proteome</keyword>
<dbReference type="Proteomes" id="UP000472260">
    <property type="component" value="Unassembled WGS sequence"/>
</dbReference>
<feature type="domain" description="TRASH" evidence="9">
    <location>
        <begin position="427"/>
        <end position="463"/>
    </location>
</feature>
<feature type="compositionally biased region" description="Basic residues" evidence="8">
    <location>
        <begin position="881"/>
        <end position="899"/>
    </location>
</feature>
<feature type="domain" description="TRASH" evidence="9">
    <location>
        <begin position="252"/>
        <end position="291"/>
    </location>
</feature>
<dbReference type="InterPro" id="IPR021893">
    <property type="entry name" value="ZMYM2-like_C"/>
</dbReference>
<keyword evidence="1" id="KW-1017">Isopeptide bond</keyword>
<evidence type="ECO:0000256" key="1">
    <source>
        <dbReference type="ARBA" id="ARBA00022499"/>
    </source>
</evidence>
<dbReference type="GO" id="GO:0008270">
    <property type="term" value="F:zinc ion binding"/>
    <property type="evidence" value="ECO:0007669"/>
    <property type="project" value="UniProtKB-KW"/>
</dbReference>
<evidence type="ECO:0000259" key="9">
    <source>
        <dbReference type="SMART" id="SM00746"/>
    </source>
</evidence>
<dbReference type="Ensembl" id="ENSSANT00000096251.1">
    <property type="protein sequence ID" value="ENSSANP00000090622.1"/>
    <property type="gene ID" value="ENSSANG00000044757.1"/>
</dbReference>
<feature type="compositionally biased region" description="Basic and acidic residues" evidence="8">
    <location>
        <begin position="49"/>
        <end position="61"/>
    </location>
</feature>
<keyword evidence="4" id="KW-0677">Repeat</keyword>
<evidence type="ECO:0000256" key="8">
    <source>
        <dbReference type="SAM" id="MobiDB-lite"/>
    </source>
</evidence>
<gene>
    <name evidence="10" type="primary">LOC107655758</name>
</gene>
<dbReference type="Pfam" id="PF12012">
    <property type="entry name" value="DUF3504"/>
    <property type="match status" value="1"/>
</dbReference>
<keyword evidence="6" id="KW-0862">Zinc</keyword>
<proteinExistence type="predicted"/>
<evidence type="ECO:0000313" key="11">
    <source>
        <dbReference type="Proteomes" id="UP000472260"/>
    </source>
</evidence>
<dbReference type="SMART" id="SM00746">
    <property type="entry name" value="TRASH"/>
    <property type="match status" value="9"/>
</dbReference>
<dbReference type="Pfam" id="PF25561">
    <property type="entry name" value="QRICH1"/>
    <property type="match status" value="1"/>
</dbReference>
<keyword evidence="7" id="KW-0832">Ubl conjugation</keyword>
<feature type="domain" description="TRASH" evidence="9">
    <location>
        <begin position="379"/>
        <end position="417"/>
    </location>
</feature>
<dbReference type="Pfam" id="PF06467">
    <property type="entry name" value="zf-FCS"/>
    <property type="match status" value="4"/>
</dbReference>
<feature type="compositionally biased region" description="Basic and acidic residues" evidence="8">
    <location>
        <begin position="103"/>
        <end position="117"/>
    </location>
</feature>
<dbReference type="PANTHER" id="PTHR45736:SF5">
    <property type="entry name" value="ZINC FINGER MYM-TYPE PROTEIN 4"/>
    <property type="match status" value="1"/>
</dbReference>
<feature type="domain" description="TRASH" evidence="9">
    <location>
        <begin position="292"/>
        <end position="327"/>
    </location>
</feature>
<dbReference type="InterPro" id="IPR051284">
    <property type="entry name" value="ZnF_MYMT-QRICH1"/>
</dbReference>
<evidence type="ECO:0000256" key="7">
    <source>
        <dbReference type="ARBA" id="ARBA00022843"/>
    </source>
</evidence>
<organism evidence="10 11">
    <name type="scientific">Sinocyclocheilus anshuiensis</name>
    <dbReference type="NCBI Taxonomy" id="1608454"/>
    <lineage>
        <taxon>Eukaryota</taxon>
        <taxon>Metazoa</taxon>
        <taxon>Chordata</taxon>
        <taxon>Craniata</taxon>
        <taxon>Vertebrata</taxon>
        <taxon>Euteleostomi</taxon>
        <taxon>Actinopterygii</taxon>
        <taxon>Neopterygii</taxon>
        <taxon>Teleostei</taxon>
        <taxon>Ostariophysi</taxon>
        <taxon>Cypriniformes</taxon>
        <taxon>Cyprinidae</taxon>
        <taxon>Cyprininae</taxon>
        <taxon>Sinocyclocheilus</taxon>
    </lineage>
</organism>
<evidence type="ECO:0000256" key="3">
    <source>
        <dbReference type="ARBA" id="ARBA00022723"/>
    </source>
</evidence>
<keyword evidence="3" id="KW-0479">Metal-binding</keyword>
<keyword evidence="5" id="KW-0863">Zinc-finger</keyword>
<dbReference type="PANTHER" id="PTHR45736">
    <property type="entry name" value="ZINC FINGER MYM-TYPE PROTEIN"/>
    <property type="match status" value="1"/>
</dbReference>
<evidence type="ECO:0000256" key="5">
    <source>
        <dbReference type="ARBA" id="ARBA00022771"/>
    </source>
</evidence>
<evidence type="ECO:0000256" key="2">
    <source>
        <dbReference type="ARBA" id="ARBA00022553"/>
    </source>
</evidence>
<evidence type="ECO:0000313" key="10">
    <source>
        <dbReference type="Ensembl" id="ENSSANP00000090622.1"/>
    </source>
</evidence>
<feature type="compositionally biased region" description="Basic and acidic residues" evidence="8">
    <location>
        <begin position="75"/>
        <end position="86"/>
    </location>
</feature>
<keyword evidence="2" id="KW-0597">Phosphoprotein</keyword>
<feature type="domain" description="TRASH" evidence="9">
    <location>
        <begin position="607"/>
        <end position="642"/>
    </location>
</feature>
<feature type="domain" description="TRASH" evidence="9">
    <location>
        <begin position="560"/>
        <end position="595"/>
    </location>
</feature>
<accession>A0A671S3M6</accession>
<feature type="domain" description="TRASH" evidence="9">
    <location>
        <begin position="334"/>
        <end position="373"/>
    </location>
</feature>
<dbReference type="InterPro" id="IPR010507">
    <property type="entry name" value="Znf_MYM"/>
</dbReference>
<dbReference type="SUPFAM" id="SSF57716">
    <property type="entry name" value="Glucocorticoid receptor-like (DNA-binding domain)"/>
    <property type="match status" value="1"/>
</dbReference>
<evidence type="ECO:0000256" key="6">
    <source>
        <dbReference type="ARBA" id="ARBA00022833"/>
    </source>
</evidence>
<reference evidence="10" key="1">
    <citation type="submission" date="2025-08" db="UniProtKB">
        <authorList>
            <consortium name="Ensembl"/>
        </authorList>
    </citation>
    <scope>IDENTIFICATION</scope>
</reference>
<feature type="region of interest" description="Disordered" evidence="8">
    <location>
        <begin position="870"/>
        <end position="902"/>
    </location>
</feature>
<sequence length="1218" mass="136115">MASEDSTEQLPGDAAGSEAKPDAVESCLLDATDAGVNEPNLQNSLMESHQMEQEEVEKLQGEMEEDLDLRQQPGMDHESGPEKADLTDQNEEENCAQGQSKQKNAEEVEKNEESKIAEDAAQCSEELVIAKVEDFTYEMAIDVDQTEDRDGRMEVDGSDDAGCYMLYFFHIFLHVTAAPAAVPAKATALPTLSLRSLAPANPIGVVCTGCNKVLLKGQTAFQRKGCPKLYCSPQCLCSTSNVVVKIPQKKQCHHCHKDILDPKDVIIAPVDMSGTVKEFCSQKCLSALSLKCSVCQKTGTFTHEVNLKGSIHKLCSNSCFKQFCSSNKLTMNSCVNCGGYCNGTDSQCPSLQIEGSLMKFCKQNCLIGFKRKSLKPVTCKICRTMRPVAEMVDSPNTEGIRELFCSTSCVTANKVQTVSSSGAPVECNSCKLKLVPQYHLAMSDGTIQNFCSFSCVVSYQESFSKTKPILPVNAVTSTSNNTSTLKPAAPKPASSDSSSSVKTTTSSGLAQTVTKIPCSQCLNSFFHRPELLEFKRKMYAFCDNTCVEEFKQINNVMARCEYCKIDKIVKEVKRINKIDRSFCSEGCKLLFKHDLVKRWGKKHCRSCFYCSGSTQTLVTEVVNNVEQEFCGNLCLSQQTLLMRKEIKCSMCRQAKKMTETVKWLGEIKHFCSLQCLMVFCSLQGTTGAVRPVNKPLSTQDGPSVIVLPVPVPIYVPVPMNLYTQYTPKSVGLPLPVPVPLFFPTTLDSAECIVKTIQEIKEKIPDDPLEADLIMMAEMVAEDAEKEKNITVTDQTGNIMYDLDLEALSSNLSWEEDSVSSAQTWDQTPEPERPPLSRSATVTPVSTAAEEPQMDLEADFPIESIELFREQTQKETTGSGKWKSRKRKHDGFPQKKRGHKSAAVVPVKSALDNLSTLQHEYAVNAWKEWVRWRNAQPNMETPKFGSRSMTLKEDLLKCCTAELSYGLCKFISEVRRPSGEKYSPDSIFYLCLGIQQVNRKETTQTEHIQPCYIGGNQLFCPVVSYVHSRVEEEYLWDCKQLGTFSPGVLLNTLLYFFSKYFNYKTVEQHRRLSFGHIVRCSRSKGNTKVACLRFYPPKEDTSTVGVPAKKRKEEEDDSDTVYEIKENADNPLRCPVRLYEFYLSKCSPSVRQRTTDFYLSPERSCVPNSPMWFSTTSLSDEALDSMLARILTVRELHLERDQSTNETDSDSDSDFRPSL</sequence>
<feature type="domain" description="TRASH" evidence="9">
    <location>
        <begin position="518"/>
        <end position="554"/>
    </location>
</feature>
<protein>
    <submittedName>
        <fullName evidence="10">Zinc finger MYM-type protein 4-like</fullName>
    </submittedName>
</protein>
<dbReference type="InterPro" id="IPR057926">
    <property type="entry name" value="QRICH1_dom"/>
</dbReference>
<feature type="region of interest" description="Disordered" evidence="8">
    <location>
        <begin position="818"/>
        <end position="850"/>
    </location>
</feature>
<reference evidence="10" key="2">
    <citation type="submission" date="2025-09" db="UniProtKB">
        <authorList>
            <consortium name="Ensembl"/>
        </authorList>
    </citation>
    <scope>IDENTIFICATION</scope>
</reference>
<feature type="region of interest" description="Disordered" evidence="8">
    <location>
        <begin position="1199"/>
        <end position="1218"/>
    </location>
</feature>
<feature type="region of interest" description="Disordered" evidence="8">
    <location>
        <begin position="477"/>
        <end position="503"/>
    </location>
</feature>
<dbReference type="AlphaFoldDB" id="A0A671S3M6"/>
<feature type="region of interest" description="Disordered" evidence="8">
    <location>
        <begin position="1"/>
        <end position="117"/>
    </location>
</feature>
<feature type="domain" description="TRASH" evidence="9">
    <location>
        <begin position="648"/>
        <end position="683"/>
    </location>
</feature>
<evidence type="ECO:0000256" key="4">
    <source>
        <dbReference type="ARBA" id="ARBA00022737"/>
    </source>
</evidence>
<dbReference type="InterPro" id="IPR011017">
    <property type="entry name" value="TRASH_dom"/>
</dbReference>
<dbReference type="Pfam" id="PF24900">
    <property type="entry name" value="TRASH_ZMYM4"/>
    <property type="match status" value="1"/>
</dbReference>
<name>A0A671S3M6_9TELE</name>